<reference evidence="6 7" key="1">
    <citation type="submission" date="2017-06" db="EMBL/GenBank/DDBJ databases">
        <title>Novel microbial phyla capable of carbon fixation and sulfur reduction in deep-sea sediments.</title>
        <authorList>
            <person name="Huang J."/>
            <person name="Baker B."/>
            <person name="Wang Y."/>
        </authorList>
    </citation>
    <scope>NUCLEOTIDE SEQUENCE [LARGE SCALE GENOMIC DNA]</scope>
    <source>
        <strain evidence="6">B3_LCP</strain>
    </source>
</reference>
<dbReference type="EC" id="2.4.2.29" evidence="4"/>
<dbReference type="InterPro" id="IPR004803">
    <property type="entry name" value="TGT"/>
</dbReference>
<dbReference type="SUPFAM" id="SSF51713">
    <property type="entry name" value="tRNA-guanine transglycosylase"/>
    <property type="match status" value="1"/>
</dbReference>
<dbReference type="GO" id="GO:0046872">
    <property type="term" value="F:metal ion binding"/>
    <property type="evidence" value="ECO:0007669"/>
    <property type="project" value="UniProtKB-KW"/>
</dbReference>
<comment type="caution">
    <text evidence="4">Lacks conserved residue(s) required for the propagation of feature annotation.</text>
</comment>
<dbReference type="Pfam" id="PF01702">
    <property type="entry name" value="TGT"/>
    <property type="match status" value="1"/>
</dbReference>
<dbReference type="HAMAP" id="MF_00168">
    <property type="entry name" value="Q_tRNA_Tgt"/>
    <property type="match status" value="1"/>
</dbReference>
<feature type="binding site" evidence="4">
    <location>
        <position position="317"/>
    </location>
    <ligand>
        <name>Zn(2+)</name>
        <dbReference type="ChEBI" id="CHEBI:29105"/>
    </ligand>
</feature>
<dbReference type="NCBIfam" id="TIGR00449">
    <property type="entry name" value="tgt_general"/>
    <property type="match status" value="1"/>
</dbReference>
<dbReference type="PANTHER" id="PTHR46499:SF1">
    <property type="entry name" value="QUEUINE TRNA-RIBOSYLTRANSFERASE"/>
    <property type="match status" value="1"/>
</dbReference>
<sequence length="384" mass="42120">MNISEWSEGFQFEVLAADPNSRARLGKLTTPHGVIYTPAFMPVGTYGAVKGITPDELRDAGADIVLANALHLEFRPGSSVVSDLGGIHRLMNWDGPILTDSGGFQTFSLKRLIQQDDDGVTVQSPVDGSKHALNPAKVIEIQRKLGTDFIMPLDICAPGQADRQTVRCALDTTLKWAVESKKAYQETKPVHGKPQALFGIVQGGVHEDLRQEAINSLLDIGFFAYAIGGLAVGESKEDTWNTVELCTGKLPDNTIRYMMGTGTPEDLHKAVSLGIDLFDCVIPTRNGRKGSVFTKNDKLNLRNASFRSDVNPIEDGCNCYSCKQGIDNRPAFSRGTIRHLIMSGDPLGARLGALHNLTFYLNQMNNMRVKLERYLPNTEQCRTV</sequence>
<comment type="cofactor">
    <cofactor evidence="4">
        <name>Zn(2+)</name>
        <dbReference type="ChEBI" id="CHEBI:29105"/>
    </cofactor>
    <text evidence="4">Binds 1 zinc ion per subunit.</text>
</comment>
<keyword evidence="1 4" id="KW-0328">Glycosyltransferase</keyword>
<evidence type="ECO:0000256" key="1">
    <source>
        <dbReference type="ARBA" id="ARBA00022676"/>
    </source>
</evidence>
<feature type="active site" description="Proton acceptor" evidence="4">
    <location>
        <position position="100"/>
    </location>
</feature>
<keyword evidence="4" id="KW-0479">Metal-binding</keyword>
<feature type="domain" description="tRNA-guanine(15) transglycosylase-like" evidence="5">
    <location>
        <begin position="22"/>
        <end position="372"/>
    </location>
</feature>
<feature type="binding site" evidence="4">
    <location>
        <position position="154"/>
    </location>
    <ligand>
        <name>substrate</name>
    </ligand>
</feature>
<evidence type="ECO:0000256" key="4">
    <source>
        <dbReference type="HAMAP-Rule" id="MF_00168"/>
    </source>
</evidence>
<evidence type="ECO:0000256" key="3">
    <source>
        <dbReference type="ARBA" id="ARBA00022694"/>
    </source>
</evidence>
<comment type="catalytic activity">
    <reaction evidence="4">
        <text>7-aminomethyl-7-carbaguanine + guanosine(34) in tRNA = 7-aminomethyl-7-carbaguanosine(34) in tRNA + guanine</text>
        <dbReference type="Rhea" id="RHEA:24104"/>
        <dbReference type="Rhea" id="RHEA-COMP:10341"/>
        <dbReference type="Rhea" id="RHEA-COMP:10342"/>
        <dbReference type="ChEBI" id="CHEBI:16235"/>
        <dbReference type="ChEBI" id="CHEBI:58703"/>
        <dbReference type="ChEBI" id="CHEBI:74269"/>
        <dbReference type="ChEBI" id="CHEBI:82833"/>
        <dbReference type="EC" id="2.4.2.29"/>
    </reaction>
</comment>
<feature type="binding site" evidence="4">
    <location>
        <position position="319"/>
    </location>
    <ligand>
        <name>Zn(2+)</name>
        <dbReference type="ChEBI" id="CHEBI:29105"/>
    </ligand>
</feature>
<dbReference type="EMBL" id="NJBN01000002">
    <property type="protein sequence ID" value="TKJ41776.1"/>
    <property type="molecule type" value="Genomic_DNA"/>
</dbReference>
<dbReference type="Gene3D" id="3.20.20.105">
    <property type="entry name" value="Queuine tRNA-ribosyltransferase-like"/>
    <property type="match status" value="1"/>
</dbReference>
<feature type="binding site" evidence="4">
    <location>
        <position position="202"/>
    </location>
    <ligand>
        <name>substrate</name>
    </ligand>
</feature>
<comment type="caution">
    <text evidence="6">The sequence shown here is derived from an EMBL/GenBank/DDBJ whole genome shotgun (WGS) entry which is preliminary data.</text>
</comment>
<evidence type="ECO:0000313" key="6">
    <source>
        <dbReference type="EMBL" id="TKJ41776.1"/>
    </source>
</evidence>
<comment type="subunit">
    <text evidence="4">Homodimer. Within each dimer, one monomer is responsible for RNA recognition and catalysis, while the other monomer binds to the replacement base PreQ1.</text>
</comment>
<keyword evidence="3 4" id="KW-0819">tRNA processing</keyword>
<dbReference type="Proteomes" id="UP000319619">
    <property type="component" value="Unassembled WGS sequence"/>
</dbReference>
<comment type="similarity">
    <text evidence="4">Belongs to the queuine tRNA-ribosyltransferase family.</text>
</comment>
<name>A0A532V3I4_UNCL8</name>
<proteinExistence type="inferred from homology"/>
<dbReference type="InterPro" id="IPR050076">
    <property type="entry name" value="ArchSynthase1/Queuine_TRR"/>
</dbReference>
<organism evidence="6 7">
    <name type="scientific">candidate division LCP-89 bacterium B3_LCP</name>
    <dbReference type="NCBI Taxonomy" id="2012998"/>
    <lineage>
        <taxon>Bacteria</taxon>
        <taxon>Pseudomonadati</taxon>
        <taxon>Bacteria division LCP-89</taxon>
    </lineage>
</organism>
<comment type="pathway">
    <text evidence="4">tRNA modification; tRNA-queuosine biosynthesis.</text>
</comment>
<feature type="binding site" evidence="4">
    <location>
        <begin position="100"/>
        <end position="104"/>
    </location>
    <ligand>
        <name>substrate</name>
    </ligand>
</feature>
<gene>
    <name evidence="4" type="primary">tgt</name>
    <name evidence="6" type="ORF">CEE37_04190</name>
</gene>
<evidence type="ECO:0000313" key="7">
    <source>
        <dbReference type="Proteomes" id="UP000319619"/>
    </source>
</evidence>
<dbReference type="GO" id="GO:0008616">
    <property type="term" value="P:tRNA queuosine(34) biosynthetic process"/>
    <property type="evidence" value="ECO:0007669"/>
    <property type="project" value="UniProtKB-UniRule"/>
</dbReference>
<evidence type="ECO:0000256" key="2">
    <source>
        <dbReference type="ARBA" id="ARBA00022679"/>
    </source>
</evidence>
<dbReference type="PANTHER" id="PTHR46499">
    <property type="entry name" value="QUEUINE TRNA-RIBOSYLTRANSFERASE"/>
    <property type="match status" value="1"/>
</dbReference>
<dbReference type="GO" id="GO:0005829">
    <property type="term" value="C:cytosol"/>
    <property type="evidence" value="ECO:0007669"/>
    <property type="project" value="TreeGrafter"/>
</dbReference>
<keyword evidence="2 4" id="KW-0808">Transferase</keyword>
<feature type="active site" description="Nucleophile" evidence="4">
    <location>
        <position position="279"/>
    </location>
</feature>
<comment type="function">
    <text evidence="4">Catalyzes the base-exchange of a guanine (G) residue with the queuine precursor 7-aminomethyl-7-deazaguanine (PreQ1) at position 34 (anticodon wobble position) in tRNAs with GU(N) anticodons (tRNA-Asp, -Asn, -His and -Tyr). Catalysis occurs through a double-displacement mechanism. The nucleophile active site attacks the C1' of nucleotide 34 to detach the guanine base from the RNA, forming a covalent enzyme-RNA intermediate. The proton acceptor active site deprotonates the incoming PreQ1, allowing a nucleophilic attack on the C1' of the ribose to form the product. After dissociation, two additional enzymatic reactions on the tRNA convert PreQ1 to queuine (Q), resulting in the hypermodified nucleoside queuosine (7-(((4,5-cis-dihydroxy-2-cyclopenten-1-yl)amino)methyl)-7-deazaguanosine).</text>
</comment>
<dbReference type="UniPathway" id="UPA00392"/>
<accession>A0A532V3I4</accession>
<dbReference type="GO" id="GO:0008479">
    <property type="term" value="F:tRNA-guanosine(34) queuine transglycosylase activity"/>
    <property type="evidence" value="ECO:0007669"/>
    <property type="project" value="UniProtKB-UniRule"/>
</dbReference>
<feature type="binding site" evidence="4">
    <location>
        <position position="355"/>
    </location>
    <ligand>
        <name>Zn(2+)</name>
        <dbReference type="ChEBI" id="CHEBI:29105"/>
    </ligand>
</feature>
<feature type="binding site" evidence="4">
    <location>
        <position position="229"/>
    </location>
    <ligand>
        <name>substrate</name>
    </ligand>
</feature>
<dbReference type="InterPro" id="IPR002616">
    <property type="entry name" value="tRNA_ribo_trans-like"/>
</dbReference>
<dbReference type="AlphaFoldDB" id="A0A532V3I4"/>
<dbReference type="InterPro" id="IPR036511">
    <property type="entry name" value="TGT-like_sf"/>
</dbReference>
<evidence type="ECO:0000259" key="5">
    <source>
        <dbReference type="Pfam" id="PF01702"/>
    </source>
</evidence>
<feature type="region of interest" description="RNA binding; important for wobble base 34 recognition" evidence="4">
    <location>
        <begin position="284"/>
        <end position="288"/>
    </location>
</feature>
<feature type="binding site" evidence="4">
    <location>
        <position position="322"/>
    </location>
    <ligand>
        <name>Zn(2+)</name>
        <dbReference type="ChEBI" id="CHEBI:29105"/>
    </ligand>
</feature>
<protein>
    <recommendedName>
        <fullName evidence="4">Queuine tRNA-ribosyltransferase</fullName>
        <ecNumber evidence="4">2.4.2.29</ecNumber>
    </recommendedName>
    <alternativeName>
        <fullName evidence="4">Guanine insertion enzyme</fullName>
    </alternativeName>
    <alternativeName>
        <fullName evidence="4">tRNA-guanine transglycosylase</fullName>
    </alternativeName>
</protein>
<keyword evidence="4" id="KW-0862">Zinc</keyword>
<keyword evidence="4" id="KW-0671">Queuosine biosynthesis</keyword>
<dbReference type="NCBIfam" id="TIGR00430">
    <property type="entry name" value="Q_tRNA_tgt"/>
    <property type="match status" value="1"/>
</dbReference>